<dbReference type="EMBL" id="CAADFT010000102">
    <property type="protein sequence ID" value="VFK48103.1"/>
    <property type="molecule type" value="Genomic_DNA"/>
</dbReference>
<reference evidence="4" key="1">
    <citation type="submission" date="2019-02" db="EMBL/GenBank/DDBJ databases">
        <authorList>
            <person name="Gruber-Vodicka R. H."/>
            <person name="Seah K. B. B."/>
        </authorList>
    </citation>
    <scope>NUCLEOTIDE SEQUENCE</scope>
    <source>
        <strain evidence="4">BECK_BZ125</strain>
    </source>
</reference>
<protein>
    <submittedName>
        <fullName evidence="4">Hydrogenase expression/formation protein HypE</fullName>
    </submittedName>
</protein>
<feature type="domain" description="PurM-like C-terminal" evidence="3">
    <location>
        <begin position="180"/>
        <end position="323"/>
    </location>
</feature>
<evidence type="ECO:0000259" key="3">
    <source>
        <dbReference type="Pfam" id="PF02769"/>
    </source>
</evidence>
<evidence type="ECO:0000259" key="2">
    <source>
        <dbReference type="Pfam" id="PF00586"/>
    </source>
</evidence>
<accession>A0A450Z2R0</accession>
<feature type="domain" description="PurM-like N-terminal" evidence="2">
    <location>
        <begin position="66"/>
        <end position="166"/>
    </location>
</feature>
<dbReference type="InterPro" id="IPR036676">
    <property type="entry name" value="PurM-like_C_sf"/>
</dbReference>
<dbReference type="NCBIfam" id="TIGR02124">
    <property type="entry name" value="hypE"/>
    <property type="match status" value="1"/>
</dbReference>
<organism evidence="4">
    <name type="scientific">Candidatus Kentrum sp. TC</name>
    <dbReference type="NCBI Taxonomy" id="2126339"/>
    <lineage>
        <taxon>Bacteria</taxon>
        <taxon>Pseudomonadati</taxon>
        <taxon>Pseudomonadota</taxon>
        <taxon>Gammaproteobacteria</taxon>
        <taxon>Candidatus Kentrum</taxon>
    </lineage>
</organism>
<dbReference type="Gene3D" id="3.30.1330.10">
    <property type="entry name" value="PurM-like, N-terminal domain"/>
    <property type="match status" value="1"/>
</dbReference>
<dbReference type="InterPro" id="IPR011854">
    <property type="entry name" value="HypE"/>
</dbReference>
<dbReference type="Pfam" id="PF00586">
    <property type="entry name" value="AIRS"/>
    <property type="match status" value="1"/>
</dbReference>
<dbReference type="AlphaFoldDB" id="A0A450Z2R0"/>
<dbReference type="Pfam" id="PF02769">
    <property type="entry name" value="AIRS_C"/>
    <property type="match status" value="1"/>
</dbReference>
<dbReference type="GO" id="GO:0051604">
    <property type="term" value="P:protein maturation"/>
    <property type="evidence" value="ECO:0007669"/>
    <property type="project" value="TreeGrafter"/>
</dbReference>
<evidence type="ECO:0000313" key="4">
    <source>
        <dbReference type="EMBL" id="VFK48103.1"/>
    </source>
</evidence>
<dbReference type="PANTHER" id="PTHR30303">
    <property type="entry name" value="HYDROGENASE ISOENZYMES FORMATION PROTEIN HYPE"/>
    <property type="match status" value="1"/>
</dbReference>
<sequence>MHDTHVSLAHGNGGRRMRELIDAVFARHLGNPDLDTAADAVSIVIPTGNAGTQCQEWRQYSSAGTGEIIVTTDGFTVQPLVFPGGDIGSLAIHGTANDLAVVGATPLYFTLSAFIEEGLSIDRLERIVASMARAAQGIDARVVAGDTKVVRREEGGGIYFAMTGIGARPPGTRLGMARIEEGDAILVSGPVGDHGIAVLLAREEFDLQGDPQSDTAHVLPIARAFLPLPGLRFMRDPTRGGLATVAHEICRGTGFSVRLEQSAIPVRDSVRTVCEILGYDPLYLACEGRIVIVIGPEQADEALAVCRAVEGGGETARIGTIQAMARQADARQTALQQVIVETEFGGERILEELEDDPLPRIC</sequence>
<dbReference type="SUPFAM" id="SSF55326">
    <property type="entry name" value="PurM N-terminal domain-like"/>
    <property type="match status" value="1"/>
</dbReference>
<dbReference type="PIRSF" id="PIRSF005644">
    <property type="entry name" value="Hdrgns_mtr_HypE"/>
    <property type="match status" value="1"/>
</dbReference>
<proteinExistence type="inferred from homology"/>
<dbReference type="InterPro" id="IPR010918">
    <property type="entry name" value="PurM-like_C_dom"/>
</dbReference>
<evidence type="ECO:0000256" key="1">
    <source>
        <dbReference type="ARBA" id="ARBA00006243"/>
    </source>
</evidence>
<name>A0A450Z2R0_9GAMM</name>
<dbReference type="Gene3D" id="3.90.650.10">
    <property type="entry name" value="PurM-like C-terminal domain"/>
    <property type="match status" value="1"/>
</dbReference>
<dbReference type="CDD" id="cd02197">
    <property type="entry name" value="HypE"/>
    <property type="match status" value="1"/>
</dbReference>
<dbReference type="PANTHER" id="PTHR30303:SF0">
    <property type="entry name" value="CARBAMOYL DEHYDRATASE HYPE"/>
    <property type="match status" value="1"/>
</dbReference>
<gene>
    <name evidence="4" type="ORF">BECKTC1821E_GA0114239_11029</name>
</gene>
<dbReference type="InterPro" id="IPR016188">
    <property type="entry name" value="PurM-like_N"/>
</dbReference>
<dbReference type="InterPro" id="IPR036921">
    <property type="entry name" value="PurM-like_N_sf"/>
</dbReference>
<comment type="similarity">
    <text evidence="1">Belongs to the HypE family.</text>
</comment>
<dbReference type="SUPFAM" id="SSF56042">
    <property type="entry name" value="PurM C-terminal domain-like"/>
    <property type="match status" value="1"/>
</dbReference>